<feature type="transmembrane region" description="Helical" evidence="1">
    <location>
        <begin position="40"/>
        <end position="62"/>
    </location>
</feature>
<organism evidence="2 3">
    <name type="scientific">Rickettsia slovaca str. D-CWPP</name>
    <dbReference type="NCBI Taxonomy" id="1105109"/>
    <lineage>
        <taxon>Bacteria</taxon>
        <taxon>Pseudomonadati</taxon>
        <taxon>Pseudomonadota</taxon>
        <taxon>Alphaproteobacteria</taxon>
        <taxon>Rickettsiales</taxon>
        <taxon>Rickettsiaceae</taxon>
        <taxon>Rickettsieae</taxon>
        <taxon>Rickettsia</taxon>
        <taxon>spotted fever group</taxon>
    </lineage>
</organism>
<dbReference type="HOGENOM" id="CLU_2773291_0_0_5"/>
<name>H8LP83_RICSL</name>
<accession>H8LP83</accession>
<reference evidence="2 3" key="1">
    <citation type="submission" date="2012-03" db="EMBL/GenBank/DDBJ databases">
        <authorList>
            <person name="Johnson S.L."/>
            <person name="Munk A.C."/>
            <person name="Han S."/>
            <person name="Bruce D.C."/>
            <person name="Dasch G.A."/>
        </authorList>
    </citation>
    <scope>NUCLEOTIDE SEQUENCE [LARGE SCALE GENOMIC DNA]</scope>
    <source>
        <strain evidence="3">D-CWPP (RSB)</strain>
    </source>
</reference>
<dbReference type="EMBL" id="CP003375">
    <property type="protein sequence ID" value="AFD19389.1"/>
    <property type="molecule type" value="Genomic_DNA"/>
</dbReference>
<protein>
    <submittedName>
        <fullName evidence="2">Uncharacterized protein</fullName>
    </submittedName>
</protein>
<evidence type="ECO:0000313" key="2">
    <source>
        <dbReference type="EMBL" id="AFD19389.1"/>
    </source>
</evidence>
<evidence type="ECO:0000256" key="1">
    <source>
        <dbReference type="SAM" id="Phobius"/>
    </source>
</evidence>
<keyword evidence="1" id="KW-0812">Transmembrane</keyword>
<dbReference type="AlphaFoldDB" id="H8LP83"/>
<dbReference type="KEGG" id="rsw:MC3_02140"/>
<keyword evidence="1" id="KW-0472">Membrane</keyword>
<evidence type="ECO:0000313" key="3">
    <source>
        <dbReference type="Proteomes" id="UP000007592"/>
    </source>
</evidence>
<dbReference type="Proteomes" id="UP000007592">
    <property type="component" value="Chromosome"/>
</dbReference>
<keyword evidence="1" id="KW-1133">Transmembrane helix</keyword>
<sequence>MFNASFTKLGFAFTISTKTETASNLKFSIGSLNNSCSANALGAILGVVFTILTKLLVTKYLLYNFFYLI</sequence>
<proteinExistence type="predicted"/>
<gene>
    <name evidence="2" type="ORF">MC3_02140</name>
</gene>